<organism evidence="1 2">
    <name type="scientific">Helicobacter fennelliae MRY12-0050</name>
    <dbReference type="NCBI Taxonomy" id="1325130"/>
    <lineage>
        <taxon>Bacteria</taxon>
        <taxon>Pseudomonadati</taxon>
        <taxon>Campylobacterota</taxon>
        <taxon>Epsilonproteobacteria</taxon>
        <taxon>Campylobacterales</taxon>
        <taxon>Helicobacteraceae</taxon>
        <taxon>Helicobacter</taxon>
    </lineage>
</organism>
<comment type="caution">
    <text evidence="1">The sequence shown here is derived from an EMBL/GenBank/DDBJ whole genome shotgun (WGS) entry which is preliminary data.</text>
</comment>
<evidence type="ECO:0000313" key="2">
    <source>
        <dbReference type="Proteomes" id="UP000018143"/>
    </source>
</evidence>
<sequence length="43" mass="5102">MAIHFFRLLRPVVLAMMEQACHCEQGLSLRGNPFFEFLEESRF</sequence>
<reference evidence="1 2" key="1">
    <citation type="journal article" date="2013" name="Genome Announc.">
        <title>Draft Genome Sequence of Helicobacter fennelliae Strain MRY12-0050, Isolated from a Bacteremia Patient.</title>
        <authorList>
            <person name="Rimbara E."/>
            <person name="Matsui M."/>
            <person name="Mori S."/>
            <person name="Suzuki S."/>
            <person name="Suzuki M."/>
            <person name="Kim H."/>
            <person name="Sekizuka T."/>
            <person name="Kuroda M."/>
            <person name="Shibayama K."/>
        </authorList>
    </citation>
    <scope>NUCLEOTIDE SEQUENCE [LARGE SCALE GENOMIC DNA]</scope>
    <source>
        <strain evidence="1 2">MRY12-0050</strain>
    </source>
</reference>
<dbReference type="Proteomes" id="UP000018143">
    <property type="component" value="Unassembled WGS sequence"/>
</dbReference>
<dbReference type="EMBL" id="BASD01000018">
    <property type="protein sequence ID" value="GAD19250.1"/>
    <property type="molecule type" value="Genomic_DNA"/>
</dbReference>
<dbReference type="STRING" id="1325130.HFN_0381"/>
<name>T1CZ86_9HELI</name>
<accession>T1CZ86</accession>
<evidence type="ECO:0000313" key="1">
    <source>
        <dbReference type="EMBL" id="GAD19250.1"/>
    </source>
</evidence>
<protein>
    <submittedName>
        <fullName evidence="1">Uncharacterized protein</fullName>
    </submittedName>
</protein>
<gene>
    <name evidence="1" type="ORF">HFN_0381</name>
</gene>
<keyword evidence="2" id="KW-1185">Reference proteome</keyword>
<dbReference type="AlphaFoldDB" id="T1CZ86"/>
<proteinExistence type="predicted"/>